<keyword evidence="6" id="KW-0862">Zinc</keyword>
<gene>
    <name evidence="13" type="ORF">WJX72_010713</name>
</gene>
<organism evidence="13 14">
    <name type="scientific">[Myrmecia] bisecta</name>
    <dbReference type="NCBI Taxonomy" id="41462"/>
    <lineage>
        <taxon>Eukaryota</taxon>
        <taxon>Viridiplantae</taxon>
        <taxon>Chlorophyta</taxon>
        <taxon>core chlorophytes</taxon>
        <taxon>Trebouxiophyceae</taxon>
        <taxon>Trebouxiales</taxon>
        <taxon>Trebouxiaceae</taxon>
        <taxon>Myrmecia</taxon>
    </lineage>
</organism>
<dbReference type="PANTHER" id="PTHR10890:SF3">
    <property type="entry name" value="CYSTEINE--TRNA LIGASE, CYTOPLASMIC"/>
    <property type="match status" value="1"/>
</dbReference>
<keyword evidence="3" id="KW-0436">Ligase</keyword>
<reference evidence="13 14" key="1">
    <citation type="journal article" date="2024" name="Nat. Commun.">
        <title>Phylogenomics reveals the evolutionary origins of lichenization in chlorophyte algae.</title>
        <authorList>
            <person name="Puginier C."/>
            <person name="Libourel C."/>
            <person name="Otte J."/>
            <person name="Skaloud P."/>
            <person name="Haon M."/>
            <person name="Grisel S."/>
            <person name="Petersen M."/>
            <person name="Berrin J.G."/>
            <person name="Delaux P.M."/>
            <person name="Dal Grande F."/>
            <person name="Keller J."/>
        </authorList>
    </citation>
    <scope>NUCLEOTIDE SEQUENCE [LARGE SCALE GENOMIC DNA]</scope>
    <source>
        <strain evidence="13 14">SAG 2043</strain>
    </source>
</reference>
<evidence type="ECO:0000256" key="4">
    <source>
        <dbReference type="ARBA" id="ARBA00022723"/>
    </source>
</evidence>
<dbReference type="EC" id="6.1.1.16" evidence="2"/>
<dbReference type="GO" id="GO:0005524">
    <property type="term" value="F:ATP binding"/>
    <property type="evidence" value="ECO:0007669"/>
    <property type="project" value="UniProtKB-KW"/>
</dbReference>
<accession>A0AAW1Q541</accession>
<dbReference type="GO" id="GO:0006423">
    <property type="term" value="P:cysteinyl-tRNA aminoacylation"/>
    <property type="evidence" value="ECO:0007669"/>
    <property type="project" value="InterPro"/>
</dbReference>
<dbReference type="InterPro" id="IPR032678">
    <property type="entry name" value="tRNA-synt_1_cat_dom"/>
</dbReference>
<dbReference type="Gene3D" id="3.40.50.620">
    <property type="entry name" value="HUPs"/>
    <property type="match status" value="2"/>
</dbReference>
<feature type="region of interest" description="Disordered" evidence="11">
    <location>
        <begin position="667"/>
        <end position="752"/>
    </location>
</feature>
<dbReference type="InterPro" id="IPR009080">
    <property type="entry name" value="tRNAsynth_Ia_anticodon-bd"/>
</dbReference>
<dbReference type="Gene3D" id="1.20.120.1910">
    <property type="entry name" value="Cysteine-tRNA ligase, C-terminal anti-codon recognition domain"/>
    <property type="match status" value="1"/>
</dbReference>
<evidence type="ECO:0000256" key="7">
    <source>
        <dbReference type="ARBA" id="ARBA00022840"/>
    </source>
</evidence>
<evidence type="ECO:0000259" key="12">
    <source>
        <dbReference type="Pfam" id="PF01406"/>
    </source>
</evidence>
<protein>
    <recommendedName>
        <fullName evidence="2">cysteine--tRNA ligase</fullName>
        <ecNumber evidence="2">6.1.1.16</ecNumber>
    </recommendedName>
    <alternativeName>
        <fullName evidence="10">Cysteinyl-tRNA synthetase</fullName>
    </alternativeName>
</protein>
<evidence type="ECO:0000256" key="5">
    <source>
        <dbReference type="ARBA" id="ARBA00022741"/>
    </source>
</evidence>
<feature type="compositionally biased region" description="Basic and acidic residues" evidence="11">
    <location>
        <begin position="673"/>
        <end position="704"/>
    </location>
</feature>
<evidence type="ECO:0000256" key="2">
    <source>
        <dbReference type="ARBA" id="ARBA00012832"/>
    </source>
</evidence>
<dbReference type="InterPro" id="IPR014729">
    <property type="entry name" value="Rossmann-like_a/b/a_fold"/>
</dbReference>
<dbReference type="NCBIfam" id="TIGR00435">
    <property type="entry name" value="cysS"/>
    <property type="match status" value="1"/>
</dbReference>
<feature type="compositionally biased region" description="Basic and acidic residues" evidence="11">
    <location>
        <begin position="98"/>
        <end position="113"/>
    </location>
</feature>
<evidence type="ECO:0000313" key="13">
    <source>
        <dbReference type="EMBL" id="KAK9817180.1"/>
    </source>
</evidence>
<dbReference type="GO" id="GO:0046872">
    <property type="term" value="F:metal ion binding"/>
    <property type="evidence" value="ECO:0007669"/>
    <property type="project" value="UniProtKB-KW"/>
</dbReference>
<evidence type="ECO:0000256" key="8">
    <source>
        <dbReference type="ARBA" id="ARBA00022917"/>
    </source>
</evidence>
<keyword evidence="9" id="KW-0030">Aminoacyl-tRNA synthetase</keyword>
<feature type="region of interest" description="Disordered" evidence="11">
    <location>
        <begin position="89"/>
        <end position="117"/>
    </location>
</feature>
<dbReference type="GO" id="GO:0005737">
    <property type="term" value="C:cytoplasm"/>
    <property type="evidence" value="ECO:0007669"/>
    <property type="project" value="TreeGrafter"/>
</dbReference>
<evidence type="ECO:0000256" key="3">
    <source>
        <dbReference type="ARBA" id="ARBA00022598"/>
    </source>
</evidence>
<dbReference type="Pfam" id="PF01406">
    <property type="entry name" value="tRNA-synt_1e"/>
    <property type="match status" value="1"/>
</dbReference>
<dbReference type="SUPFAM" id="SSF47323">
    <property type="entry name" value="Anticodon-binding domain of a subclass of class I aminoacyl-tRNA synthetases"/>
    <property type="match status" value="1"/>
</dbReference>
<keyword evidence="7" id="KW-0067">ATP-binding</keyword>
<comment type="caution">
    <text evidence="13">The sequence shown here is derived from an EMBL/GenBank/DDBJ whole genome shotgun (WGS) entry which is preliminary data.</text>
</comment>
<dbReference type="EMBL" id="JALJOR010000005">
    <property type="protein sequence ID" value="KAK9817180.1"/>
    <property type="molecule type" value="Genomic_DNA"/>
</dbReference>
<evidence type="ECO:0000256" key="1">
    <source>
        <dbReference type="ARBA" id="ARBA00001947"/>
    </source>
</evidence>
<dbReference type="FunFam" id="3.40.50.620:FF:000355">
    <property type="entry name" value="Cysteinyl-tRNA synthetase, putative"/>
    <property type="match status" value="1"/>
</dbReference>
<evidence type="ECO:0000256" key="10">
    <source>
        <dbReference type="ARBA" id="ARBA00031499"/>
    </source>
</evidence>
<name>A0AAW1Q541_9CHLO</name>
<keyword evidence="8" id="KW-0648">Protein biosynthesis</keyword>
<dbReference type="SUPFAM" id="SSF52374">
    <property type="entry name" value="Nucleotidylyl transferase"/>
    <property type="match status" value="1"/>
</dbReference>
<evidence type="ECO:0000313" key="14">
    <source>
        <dbReference type="Proteomes" id="UP001489004"/>
    </source>
</evidence>
<evidence type="ECO:0000256" key="11">
    <source>
        <dbReference type="SAM" id="MobiDB-lite"/>
    </source>
</evidence>
<comment type="cofactor">
    <cofactor evidence="1">
        <name>Zn(2+)</name>
        <dbReference type="ChEBI" id="CHEBI:29105"/>
    </cofactor>
</comment>
<sequence>MGHARNYIAFDTVRRVLEDYFGYNLLYVMNVTDVDDKIIFRARRNHLLAQYRATATDPAKVKQEAEAALDALIAKQHAKHEEVAALRDQASVAAGSQPDDKARKKKENEHRDLGVTVQQEQHKLRQWQTMLAALQQAAPAAVATGGKAGALALVDVAADALADWLDAKLKETVTDKEIYRRHAARFEGEFMEDMEALGCRPPDVLTRVSEYIPEVVTYIQRILDNGMAYAVNGSIYFDTASFSSHDHIYGKLCPWKVGCGALAADGETNFDTSEKRLTADFALWKAAKPGEPSWPSPWGQGRPGWHIECSAMASEILGQRLDIHTGGEDLRFPHHDNELAQAEAHYHAEGCRQWVNYFLHSGHLSIEGLKMSKTLKNFVTIREALKTYSARQLRLMFVLQPWDKPMVYGTAARDEMRAKEALLKNFFQNVEVVLRQQGLTPATSKWQEEERELNARIGETQGRVHVSLLDNLNTREALDALCQLIKEANKYMTKRQGDAAGGTAQPLLLRKAAAYVTRILSVFGLSSASADGLGFGASEAAGAAGASSSESAQYLDAFAAFRDGVRQMAREAKHQGILAACDRVRDETLVDLGIKLEDKADGSSVWKPEDPAVLRAEQAERAEAAAYALRKKQQVKLDKTVKDLERYEKLQRLPSVAEALRDKYSQFDAEGNPTHDNDGNELEEKAKGKAKKEADKQRKVREPLQKLLAADPEALDRLRAEVKQQTEALRELPRSPRFENGSATIIHASPAP</sequence>
<dbReference type="GO" id="GO:0004817">
    <property type="term" value="F:cysteine-tRNA ligase activity"/>
    <property type="evidence" value="ECO:0007669"/>
    <property type="project" value="UniProtKB-EC"/>
</dbReference>
<keyword evidence="14" id="KW-1185">Reference proteome</keyword>
<proteinExistence type="predicted"/>
<feature type="compositionally biased region" description="Basic and acidic residues" evidence="11">
    <location>
        <begin position="714"/>
        <end position="737"/>
    </location>
</feature>
<feature type="domain" description="tRNA synthetases class I catalytic" evidence="12">
    <location>
        <begin position="1"/>
        <end position="409"/>
    </location>
</feature>
<dbReference type="InterPro" id="IPR015803">
    <property type="entry name" value="Cys-tRNA-ligase"/>
</dbReference>
<dbReference type="InterPro" id="IPR024909">
    <property type="entry name" value="Cys-tRNA/MSH_ligase"/>
</dbReference>
<dbReference type="PANTHER" id="PTHR10890">
    <property type="entry name" value="CYSTEINYL-TRNA SYNTHETASE"/>
    <property type="match status" value="1"/>
</dbReference>
<evidence type="ECO:0000256" key="9">
    <source>
        <dbReference type="ARBA" id="ARBA00023146"/>
    </source>
</evidence>
<dbReference type="Proteomes" id="UP001489004">
    <property type="component" value="Unassembled WGS sequence"/>
</dbReference>
<keyword evidence="5" id="KW-0547">Nucleotide-binding</keyword>
<keyword evidence="4" id="KW-0479">Metal-binding</keyword>
<dbReference type="PRINTS" id="PR00983">
    <property type="entry name" value="TRNASYNTHCYS"/>
</dbReference>
<dbReference type="AlphaFoldDB" id="A0AAW1Q541"/>
<evidence type="ECO:0000256" key="6">
    <source>
        <dbReference type="ARBA" id="ARBA00022833"/>
    </source>
</evidence>